<dbReference type="EMBL" id="GBXM01088588">
    <property type="protein sequence ID" value="JAH19989.1"/>
    <property type="molecule type" value="Transcribed_RNA"/>
</dbReference>
<reference evidence="1" key="2">
    <citation type="journal article" date="2015" name="Fish Shellfish Immunol.">
        <title>Early steps in the European eel (Anguilla anguilla)-Vibrio vulnificus interaction in the gills: Role of the RtxA13 toxin.</title>
        <authorList>
            <person name="Callol A."/>
            <person name="Pajuelo D."/>
            <person name="Ebbesson L."/>
            <person name="Teles M."/>
            <person name="MacKenzie S."/>
            <person name="Amaro C."/>
        </authorList>
    </citation>
    <scope>NUCLEOTIDE SEQUENCE</scope>
</reference>
<organism evidence="1">
    <name type="scientific">Anguilla anguilla</name>
    <name type="common">European freshwater eel</name>
    <name type="synonym">Muraena anguilla</name>
    <dbReference type="NCBI Taxonomy" id="7936"/>
    <lineage>
        <taxon>Eukaryota</taxon>
        <taxon>Metazoa</taxon>
        <taxon>Chordata</taxon>
        <taxon>Craniata</taxon>
        <taxon>Vertebrata</taxon>
        <taxon>Euteleostomi</taxon>
        <taxon>Actinopterygii</taxon>
        <taxon>Neopterygii</taxon>
        <taxon>Teleostei</taxon>
        <taxon>Anguilliformes</taxon>
        <taxon>Anguillidae</taxon>
        <taxon>Anguilla</taxon>
    </lineage>
</organism>
<reference evidence="1" key="1">
    <citation type="submission" date="2014-11" db="EMBL/GenBank/DDBJ databases">
        <authorList>
            <person name="Amaro Gonzalez C."/>
        </authorList>
    </citation>
    <scope>NUCLEOTIDE SEQUENCE</scope>
</reference>
<evidence type="ECO:0000313" key="1">
    <source>
        <dbReference type="EMBL" id="JAH19989.1"/>
    </source>
</evidence>
<proteinExistence type="predicted"/>
<dbReference type="AlphaFoldDB" id="A0A0E9QT32"/>
<sequence>MIHLREQAIDILHKLAVSAISASRRPQEPSYHGFTPRIMNFGKNRKTSFQEKNPYHSFCVCFCVV</sequence>
<protein>
    <submittedName>
        <fullName evidence="1">Uncharacterized protein</fullName>
    </submittedName>
</protein>
<accession>A0A0E9QT32</accession>
<name>A0A0E9QT32_ANGAN</name>